<keyword evidence="6 10" id="KW-0274">FAD</keyword>
<dbReference type="EC" id="1.18.1.-" evidence="10"/>
<dbReference type="Proteomes" id="UP000054304">
    <property type="component" value="Unassembled WGS sequence"/>
</dbReference>
<dbReference type="GO" id="GO:0050660">
    <property type="term" value="F:flavin adenine dinucleotide binding"/>
    <property type="evidence" value="ECO:0007669"/>
    <property type="project" value="UniProtKB-UniRule"/>
</dbReference>
<comment type="similarity">
    <text evidence="10">In the N-terminal section; belongs to the flavodoxin family.</text>
</comment>
<dbReference type="GO" id="GO:0034599">
    <property type="term" value="P:cellular response to oxidative stress"/>
    <property type="evidence" value="ECO:0007669"/>
    <property type="project" value="EnsemblFungi"/>
</dbReference>
<feature type="binding site" evidence="10">
    <location>
        <begin position="528"/>
        <end position="529"/>
    </location>
    <ligand>
        <name>NADP(+)</name>
        <dbReference type="ChEBI" id="CHEBI:58349"/>
    </ligand>
</feature>
<dbReference type="GO" id="GO:0016226">
    <property type="term" value="P:iron-sulfur cluster assembly"/>
    <property type="evidence" value="ECO:0007669"/>
    <property type="project" value="UniProtKB-UniRule"/>
</dbReference>
<comment type="function">
    <text evidence="10">NADPH-dependent reductase which is a central component of the cytosolic iron-sulfur (Fe-S) protein assembly (CIA) machinery. Transfers electrons from NADPH via its FAD and FMN prosthetic groups to the [2Fe-2S] cluster of DRE2, another key component of the CIA machinery. In turn, this reduced cluster provides electrons for assembly of cytosolic iron-sulfur cluster proteins. Positively controls H(2)O(2)-induced cell death.</text>
</comment>
<organism evidence="13 14">
    <name type="scientific">Lachancea lanzarotensis</name>
    <dbReference type="NCBI Taxonomy" id="1245769"/>
    <lineage>
        <taxon>Eukaryota</taxon>
        <taxon>Fungi</taxon>
        <taxon>Dikarya</taxon>
        <taxon>Ascomycota</taxon>
        <taxon>Saccharomycotina</taxon>
        <taxon>Saccharomycetes</taxon>
        <taxon>Saccharomycetales</taxon>
        <taxon>Saccharomycetaceae</taxon>
        <taxon>Lachancea</taxon>
    </lineage>
</organism>
<dbReference type="GO" id="GO:0050661">
    <property type="term" value="F:NADP binding"/>
    <property type="evidence" value="ECO:0007669"/>
    <property type="project" value="UniProtKB-UniRule"/>
</dbReference>
<sequence length="613" mass="71193">MHSKRIVVLYGSETGNSHEFAHGFSFRLHQFHFAHTFASMGNFPAVDILQCRYLFLICATTGQGDLPRNVKENSAGESKDTLWAFLKRKNLPKDFLSHVNVMMIGLGDSSYPQFNFAIRKLHKRVVDQLGAKEIFPRLEADELGMVGSNGGTGTGTEAVYFEFEKRALNCLLETFPYRKVHGERIKREPMVEDTFMQPDYKLCLSERNYQTLPISAGNQFIKNGKVIRNERITHSDHFQDVRQFIFETNGEDYEPGDTVAIYPHNTDKDVQSFLNSQPHWLHVADRPLQIEGVWKVHDRCFMEPLTLRNILKYHCDIMSIPRKSFFMKVWMFANDKSRLEKGEEQLIQQRDKLRQFAFDEDLDDLYDYCNRPRRSLLEVLCDFPSLKLPWEHILAYLPILNPRLFSISSAPSDPKIELTVAIVKYKTILRKVRRGVCTDYLQALQEGDTLKYKVQKNHLLKSQMQQFPVILASPGVGLAPMMSLIKSNFFKEVHLFFGNRIKSKDFLYQEQLENWNSTGKIKLHTCFSRDTLNSPSAKYVQDVMWEEGRSLADLILNRKALIYICGSSGKMPVQVRLTILEILKKWGGMSDSDEAEGYLRTMERERRYLQETW</sequence>
<dbReference type="Gene3D" id="3.40.50.360">
    <property type="match status" value="1"/>
</dbReference>
<dbReference type="GO" id="GO:0045429">
    <property type="term" value="P:positive regulation of nitric oxide biosynthetic process"/>
    <property type="evidence" value="ECO:0007669"/>
    <property type="project" value="EnsemblFungi"/>
</dbReference>
<evidence type="ECO:0000256" key="2">
    <source>
        <dbReference type="ARBA" id="ARBA00001974"/>
    </source>
</evidence>
<keyword evidence="5 10" id="KW-0288">FMN</keyword>
<keyword evidence="4 10" id="KW-0285">Flavoprotein</keyword>
<comment type="subcellular location">
    <subcellularLocation>
        <location evidence="10">Cytoplasm</location>
    </subcellularLocation>
    <subcellularLocation>
        <location evidence="10">Mitochondrion</location>
    </subcellularLocation>
    <text evidence="10">Relocalizes to mitochondria after H(2)O(2) exposure.</text>
</comment>
<dbReference type="SUPFAM" id="SSF52343">
    <property type="entry name" value="Ferredoxin reductase-like, C-terminal NADP-linked domain"/>
    <property type="match status" value="1"/>
</dbReference>
<evidence type="ECO:0000256" key="9">
    <source>
        <dbReference type="ARBA" id="ARBA00023128"/>
    </source>
</evidence>
<dbReference type="AlphaFoldDB" id="A0A0C7MV89"/>
<proteinExistence type="inferred from homology"/>
<dbReference type="STRING" id="1245769.A0A0C7MV89"/>
<dbReference type="InterPro" id="IPR001433">
    <property type="entry name" value="OxRdtase_FAD/NAD-bd"/>
</dbReference>
<dbReference type="GO" id="GO:0016651">
    <property type="term" value="F:oxidoreductase activity, acting on NAD(P)H"/>
    <property type="evidence" value="ECO:0007669"/>
    <property type="project" value="UniProtKB-UniRule"/>
</dbReference>
<dbReference type="GO" id="GO:0097361">
    <property type="term" value="C:cytosolic [4Fe-4S] assembly targeting complex"/>
    <property type="evidence" value="ECO:0007669"/>
    <property type="project" value="EnsemblFungi"/>
</dbReference>
<dbReference type="HAMAP" id="MF_03178">
    <property type="entry name" value="NDOR1"/>
    <property type="match status" value="1"/>
</dbReference>
<comment type="cofactor">
    <cofactor evidence="1 10">
        <name>FMN</name>
        <dbReference type="ChEBI" id="CHEBI:58210"/>
    </cofactor>
</comment>
<dbReference type="Gene3D" id="3.40.50.80">
    <property type="entry name" value="Nucleotide-binding domain of ferredoxin-NADP reductase (FNR) module"/>
    <property type="match status" value="1"/>
</dbReference>
<dbReference type="PROSITE" id="PS51384">
    <property type="entry name" value="FAD_FR"/>
    <property type="match status" value="1"/>
</dbReference>
<evidence type="ECO:0000313" key="14">
    <source>
        <dbReference type="Proteomes" id="UP000054304"/>
    </source>
</evidence>
<reference evidence="13 14" key="1">
    <citation type="submission" date="2014-12" db="EMBL/GenBank/DDBJ databases">
        <authorList>
            <person name="Neuveglise Cecile"/>
        </authorList>
    </citation>
    <scope>NUCLEOTIDE SEQUENCE [LARGE SCALE GENOMIC DNA]</scope>
    <source>
        <strain evidence="13 14">CBS 12615</strain>
    </source>
</reference>
<comment type="cofactor">
    <cofactor evidence="2 10">
        <name>FAD</name>
        <dbReference type="ChEBI" id="CHEBI:57692"/>
    </cofactor>
</comment>
<dbReference type="InterPro" id="IPR023173">
    <property type="entry name" value="NADPH_Cyt_P450_Rdtase_alpha"/>
</dbReference>
<feature type="binding site" evidence="10">
    <location>
        <position position="142"/>
    </location>
    <ligand>
        <name>FMN</name>
        <dbReference type="ChEBI" id="CHEBI:58210"/>
    </ligand>
</feature>
<comment type="subunit">
    <text evidence="10">Interacts with DRE2; as part of the cytosolic iron-sulfur (Fe-S) protein assembly (CIA) machinery.</text>
</comment>
<evidence type="ECO:0000259" key="11">
    <source>
        <dbReference type="PROSITE" id="PS50902"/>
    </source>
</evidence>
<comment type="catalytic activity">
    <reaction evidence="10">
        <text>2 oxidized [2Fe-2S]-[protein] + NADPH = 2 reduced [2Fe-2S]-[protein] + NADP(+) + H(+)</text>
        <dbReference type="Rhea" id="RHEA:67716"/>
        <dbReference type="Rhea" id="RHEA-COMP:17327"/>
        <dbReference type="Rhea" id="RHEA-COMP:17328"/>
        <dbReference type="ChEBI" id="CHEBI:15378"/>
        <dbReference type="ChEBI" id="CHEBI:33737"/>
        <dbReference type="ChEBI" id="CHEBI:33738"/>
        <dbReference type="ChEBI" id="CHEBI:57783"/>
        <dbReference type="ChEBI" id="CHEBI:58349"/>
    </reaction>
</comment>
<feature type="domain" description="Flavodoxin-like" evidence="11">
    <location>
        <begin position="6"/>
        <end position="168"/>
    </location>
</feature>
<comment type="similarity">
    <text evidence="10">In the C-terminal section; belongs to the flavoprotein pyridine nucleotide cytochrome reductase family.</text>
</comment>
<feature type="binding site" evidence="10">
    <location>
        <begin position="59"/>
        <end position="62"/>
    </location>
    <ligand>
        <name>FMN</name>
        <dbReference type="ChEBI" id="CHEBI:58210"/>
    </ligand>
</feature>
<dbReference type="InterPro" id="IPR008254">
    <property type="entry name" value="Flavodoxin/NO_synth"/>
</dbReference>
<name>A0A0C7MV89_9SACH</name>
<dbReference type="InterPro" id="IPR003097">
    <property type="entry name" value="CysJ-like_FAD-binding"/>
</dbReference>
<feature type="binding site" evidence="10">
    <location>
        <position position="613"/>
    </location>
    <ligand>
        <name>FAD</name>
        <dbReference type="ChEBI" id="CHEBI:57692"/>
    </ligand>
</feature>
<keyword evidence="14" id="KW-1185">Reference proteome</keyword>
<evidence type="ECO:0000256" key="1">
    <source>
        <dbReference type="ARBA" id="ARBA00001917"/>
    </source>
</evidence>
<dbReference type="Gene3D" id="2.40.30.10">
    <property type="entry name" value="Translation factors"/>
    <property type="match status" value="1"/>
</dbReference>
<dbReference type="HOGENOM" id="CLU_001570_17_6_1"/>
<evidence type="ECO:0000256" key="6">
    <source>
        <dbReference type="ARBA" id="ARBA00022827"/>
    </source>
</evidence>
<evidence type="ECO:0000259" key="12">
    <source>
        <dbReference type="PROSITE" id="PS51384"/>
    </source>
</evidence>
<evidence type="ECO:0000256" key="8">
    <source>
        <dbReference type="ARBA" id="ARBA00023002"/>
    </source>
</evidence>
<dbReference type="InterPro" id="IPR029039">
    <property type="entry name" value="Flavoprotein-like_sf"/>
</dbReference>
<evidence type="ECO:0000256" key="5">
    <source>
        <dbReference type="ARBA" id="ARBA00022643"/>
    </source>
</evidence>
<dbReference type="EMBL" id="LN736368">
    <property type="protein sequence ID" value="CEP63836.1"/>
    <property type="molecule type" value="Genomic_DNA"/>
</dbReference>
<evidence type="ECO:0000256" key="3">
    <source>
        <dbReference type="ARBA" id="ARBA00022490"/>
    </source>
</evidence>
<dbReference type="InterPro" id="IPR028879">
    <property type="entry name" value="NDOR1"/>
</dbReference>
<evidence type="ECO:0000256" key="10">
    <source>
        <dbReference type="HAMAP-Rule" id="MF_03178"/>
    </source>
</evidence>
<dbReference type="Pfam" id="PF00667">
    <property type="entry name" value="FAD_binding_1"/>
    <property type="match status" value="1"/>
</dbReference>
<dbReference type="GO" id="GO:0006809">
    <property type="term" value="P:nitric oxide biosynthetic process"/>
    <property type="evidence" value="ECO:0007669"/>
    <property type="project" value="EnsemblFungi"/>
</dbReference>
<evidence type="ECO:0000256" key="4">
    <source>
        <dbReference type="ARBA" id="ARBA00022630"/>
    </source>
</evidence>
<feature type="binding site" evidence="10">
    <location>
        <begin position="403"/>
        <end position="406"/>
    </location>
    <ligand>
        <name>FAD</name>
        <dbReference type="ChEBI" id="CHEBI:57692"/>
    </ligand>
</feature>
<dbReference type="InterPro" id="IPR001094">
    <property type="entry name" value="Flavdoxin-like"/>
</dbReference>
<keyword evidence="9 10" id="KW-0496">Mitochondrion</keyword>
<dbReference type="Pfam" id="PF00175">
    <property type="entry name" value="NAD_binding_1"/>
    <property type="match status" value="1"/>
</dbReference>
<dbReference type="InterPro" id="IPR039261">
    <property type="entry name" value="FNR_nucleotide-bd"/>
</dbReference>
<dbReference type="GO" id="GO:0010181">
    <property type="term" value="F:FMN binding"/>
    <property type="evidence" value="ECO:0007669"/>
    <property type="project" value="UniProtKB-UniRule"/>
</dbReference>
<dbReference type="InterPro" id="IPR017927">
    <property type="entry name" value="FAD-bd_FR_type"/>
</dbReference>
<dbReference type="SUPFAM" id="SSF52218">
    <property type="entry name" value="Flavoproteins"/>
    <property type="match status" value="1"/>
</dbReference>
<evidence type="ECO:0000256" key="7">
    <source>
        <dbReference type="ARBA" id="ARBA00022857"/>
    </source>
</evidence>
<accession>A0A0C7MV89</accession>
<keyword evidence="3 10" id="KW-0963">Cytoplasm</keyword>
<dbReference type="PANTHER" id="PTHR19384">
    <property type="entry name" value="NITRIC OXIDE SYNTHASE-RELATED"/>
    <property type="match status" value="1"/>
</dbReference>
<dbReference type="PRINTS" id="PR00369">
    <property type="entry name" value="FLAVODOXIN"/>
</dbReference>
<dbReference type="InterPro" id="IPR017938">
    <property type="entry name" value="Riboflavin_synthase-like_b-brl"/>
</dbReference>
<dbReference type="InterPro" id="IPR001709">
    <property type="entry name" value="Flavoprot_Pyr_Nucl_cyt_Rdtase"/>
</dbReference>
<dbReference type="GO" id="GO:0005739">
    <property type="term" value="C:mitochondrion"/>
    <property type="evidence" value="ECO:0007669"/>
    <property type="project" value="UniProtKB-SubCell"/>
</dbReference>
<feature type="binding site" evidence="10">
    <location>
        <begin position="435"/>
        <end position="438"/>
    </location>
    <ligand>
        <name>FAD</name>
        <dbReference type="ChEBI" id="CHEBI:57692"/>
    </ligand>
</feature>
<dbReference type="GO" id="GO:0160246">
    <property type="term" value="F:NADPH-iron-sulfur [2Fe-2S] protein oxidoreductase activity"/>
    <property type="evidence" value="ECO:0007669"/>
    <property type="project" value="EnsemblFungi"/>
</dbReference>
<dbReference type="SUPFAM" id="SSF63380">
    <property type="entry name" value="Riboflavin synthase domain-like"/>
    <property type="match status" value="1"/>
</dbReference>
<dbReference type="FunFam" id="3.40.50.360:FF:000056">
    <property type="entry name" value="NADPH-dependent diflavin oxidoreductase 1"/>
    <property type="match status" value="1"/>
</dbReference>
<dbReference type="PANTHER" id="PTHR19384:SF10">
    <property type="entry name" value="NADPH-DEPENDENT DIFLAVIN OXIDOREDUCTASE 1"/>
    <property type="match status" value="1"/>
</dbReference>
<dbReference type="FunFam" id="3.40.50.80:FF:000030">
    <property type="entry name" value="NADPH-dependent diflavin oxidoreductase 1"/>
    <property type="match status" value="1"/>
</dbReference>
<dbReference type="Gene3D" id="1.20.990.10">
    <property type="entry name" value="NADPH-cytochrome p450 Reductase, Chain A, domain 3"/>
    <property type="match status" value="1"/>
</dbReference>
<keyword evidence="8 10" id="KW-0560">Oxidoreductase</keyword>
<dbReference type="GO" id="GO:0005829">
    <property type="term" value="C:cytosol"/>
    <property type="evidence" value="ECO:0007669"/>
    <property type="project" value="EnsemblFungi"/>
</dbReference>
<feature type="binding site" evidence="10">
    <location>
        <begin position="12"/>
        <end position="17"/>
    </location>
    <ligand>
        <name>FMN</name>
        <dbReference type="ChEBI" id="CHEBI:58210"/>
    </ligand>
</feature>
<dbReference type="OrthoDB" id="1856718at2759"/>
<dbReference type="PRINTS" id="PR00371">
    <property type="entry name" value="FPNCR"/>
</dbReference>
<dbReference type="PROSITE" id="PS50902">
    <property type="entry name" value="FLAVODOXIN_LIKE"/>
    <property type="match status" value="1"/>
</dbReference>
<comment type="similarity">
    <text evidence="10">Belongs to the NADPH-dependent diflavin oxidoreductase NDOR1 family.</text>
</comment>
<gene>
    <name evidence="10" type="primary">TAH18</name>
    <name evidence="13" type="ORF">LALA0_S09e03598g</name>
</gene>
<feature type="binding site" evidence="10">
    <location>
        <position position="373"/>
    </location>
    <ligand>
        <name>FAD</name>
        <dbReference type="ChEBI" id="CHEBI:57692"/>
    </ligand>
</feature>
<evidence type="ECO:0000313" key="13">
    <source>
        <dbReference type="EMBL" id="CEP63836.1"/>
    </source>
</evidence>
<feature type="domain" description="FAD-binding FR-type" evidence="12">
    <location>
        <begin position="219"/>
        <end position="481"/>
    </location>
</feature>
<feature type="binding site" evidence="10">
    <location>
        <begin position="537"/>
        <end position="541"/>
    </location>
    <ligand>
        <name>NADP(+)</name>
        <dbReference type="ChEBI" id="CHEBI:58349"/>
    </ligand>
</feature>
<dbReference type="Pfam" id="PF00258">
    <property type="entry name" value="Flavodoxin_1"/>
    <property type="match status" value="1"/>
</dbReference>
<comment type="caution">
    <text evidence="10">Lacks conserved residue(s) required for the propagation of feature annotation.</text>
</comment>
<keyword evidence="7 10" id="KW-0521">NADP</keyword>
<protein>
    <recommendedName>
        <fullName evidence="10">NADPH-dependent diflavin oxidoreductase 1</fullName>
        <ecNumber evidence="10">1.18.1.-</ecNumber>
    </recommendedName>
    <alternativeName>
        <fullName evidence="10">NADPH-dependent FMN and FAD-containing oxidoreductase</fullName>
    </alternativeName>
</protein>